<dbReference type="EMBL" id="JMSN01000010">
    <property type="protein sequence ID" value="KDN52482.1"/>
    <property type="molecule type" value="Genomic_DNA"/>
</dbReference>
<dbReference type="InterPro" id="IPR050613">
    <property type="entry name" value="Sec_Metabolite_Reg"/>
</dbReference>
<comment type="subcellular location">
    <subcellularLocation>
        <location evidence="1">Nucleus</location>
    </subcellularLocation>
</comment>
<feature type="compositionally biased region" description="Low complexity" evidence="4">
    <location>
        <begin position="1399"/>
        <end position="1408"/>
    </location>
</feature>
<dbReference type="RefSeq" id="XP_013245322.1">
    <property type="nucleotide sequence ID" value="XM_013389868.1"/>
</dbReference>
<dbReference type="OrthoDB" id="3364175at2759"/>
<protein>
    <recommendedName>
        <fullName evidence="5">Zn(2)-C6 fungal-type domain-containing protein</fullName>
    </recommendedName>
</protein>
<feature type="compositionally biased region" description="Basic and acidic residues" evidence="4">
    <location>
        <begin position="790"/>
        <end position="805"/>
    </location>
</feature>
<feature type="compositionally biased region" description="Low complexity" evidence="4">
    <location>
        <begin position="652"/>
        <end position="672"/>
    </location>
</feature>
<organism evidence="6 7">
    <name type="scientific">Tilletiaria anomala (strain ATCC 24038 / CBS 436.72 / UBC 951)</name>
    <dbReference type="NCBI Taxonomy" id="1037660"/>
    <lineage>
        <taxon>Eukaryota</taxon>
        <taxon>Fungi</taxon>
        <taxon>Dikarya</taxon>
        <taxon>Basidiomycota</taxon>
        <taxon>Ustilaginomycotina</taxon>
        <taxon>Exobasidiomycetes</taxon>
        <taxon>Georgefischeriales</taxon>
        <taxon>Tilletiariaceae</taxon>
        <taxon>Tilletiaria</taxon>
    </lineage>
</organism>
<feature type="compositionally biased region" description="Low complexity" evidence="4">
    <location>
        <begin position="285"/>
        <end position="300"/>
    </location>
</feature>
<feature type="compositionally biased region" description="Polar residues" evidence="4">
    <location>
        <begin position="609"/>
        <end position="618"/>
    </location>
</feature>
<dbReference type="PROSITE" id="PS50048">
    <property type="entry name" value="ZN2_CY6_FUNGAL_2"/>
    <property type="match status" value="1"/>
</dbReference>
<feature type="compositionally biased region" description="Polar residues" evidence="4">
    <location>
        <begin position="524"/>
        <end position="535"/>
    </location>
</feature>
<dbReference type="InterPro" id="IPR001138">
    <property type="entry name" value="Zn2Cys6_DnaBD"/>
</dbReference>
<feature type="compositionally biased region" description="Polar residues" evidence="4">
    <location>
        <begin position="1"/>
        <end position="21"/>
    </location>
</feature>
<dbReference type="GO" id="GO:0006351">
    <property type="term" value="P:DNA-templated transcription"/>
    <property type="evidence" value="ECO:0007669"/>
    <property type="project" value="InterPro"/>
</dbReference>
<feature type="region of interest" description="Disordered" evidence="4">
    <location>
        <begin position="606"/>
        <end position="689"/>
    </location>
</feature>
<feature type="compositionally biased region" description="Low complexity" evidence="4">
    <location>
        <begin position="1637"/>
        <end position="1656"/>
    </location>
</feature>
<feature type="region of interest" description="Disordered" evidence="4">
    <location>
        <begin position="790"/>
        <end position="830"/>
    </location>
</feature>
<feature type="region of interest" description="Disordered" evidence="4">
    <location>
        <begin position="1483"/>
        <end position="1569"/>
    </location>
</feature>
<dbReference type="GO" id="GO:0005634">
    <property type="term" value="C:nucleus"/>
    <property type="evidence" value="ECO:0007669"/>
    <property type="project" value="UniProtKB-SubCell"/>
</dbReference>
<dbReference type="PROSITE" id="PS00463">
    <property type="entry name" value="ZN2_CY6_FUNGAL_1"/>
    <property type="match status" value="1"/>
</dbReference>
<feature type="compositionally biased region" description="Low complexity" evidence="4">
    <location>
        <begin position="500"/>
        <end position="523"/>
    </location>
</feature>
<feature type="compositionally biased region" description="Low complexity" evidence="4">
    <location>
        <begin position="619"/>
        <end position="628"/>
    </location>
</feature>
<dbReference type="Pfam" id="PF00172">
    <property type="entry name" value="Zn_clus"/>
    <property type="match status" value="1"/>
</dbReference>
<feature type="compositionally biased region" description="Polar residues" evidence="4">
    <location>
        <begin position="640"/>
        <end position="651"/>
    </location>
</feature>
<feature type="compositionally biased region" description="Polar residues" evidence="4">
    <location>
        <begin position="328"/>
        <end position="338"/>
    </location>
</feature>
<feature type="compositionally biased region" description="Low complexity" evidence="4">
    <location>
        <begin position="1556"/>
        <end position="1565"/>
    </location>
</feature>
<dbReference type="HOGENOM" id="CLU_239167_0_0_1"/>
<accession>A0A066WEW0</accession>
<proteinExistence type="predicted"/>
<feature type="compositionally biased region" description="Polar residues" evidence="4">
    <location>
        <begin position="468"/>
        <end position="479"/>
    </location>
</feature>
<dbReference type="InParanoid" id="A0A066WEW0"/>
<feature type="compositionally biased region" description="Polar residues" evidence="4">
    <location>
        <begin position="1526"/>
        <end position="1547"/>
    </location>
</feature>
<dbReference type="STRING" id="1037660.A0A066WEW0"/>
<feature type="region of interest" description="Disordered" evidence="4">
    <location>
        <begin position="1"/>
        <end position="57"/>
    </location>
</feature>
<dbReference type="SUPFAM" id="SSF57701">
    <property type="entry name" value="Zn2/Cys6 DNA-binding domain"/>
    <property type="match status" value="1"/>
</dbReference>
<dbReference type="PANTHER" id="PTHR31001">
    <property type="entry name" value="UNCHARACTERIZED TRANSCRIPTIONAL REGULATORY PROTEIN"/>
    <property type="match status" value="1"/>
</dbReference>
<dbReference type="Proteomes" id="UP000027361">
    <property type="component" value="Unassembled WGS sequence"/>
</dbReference>
<feature type="region of interest" description="Disordered" evidence="4">
    <location>
        <begin position="1339"/>
        <end position="1358"/>
    </location>
</feature>
<dbReference type="CDD" id="cd00067">
    <property type="entry name" value="GAL4"/>
    <property type="match status" value="1"/>
</dbReference>
<evidence type="ECO:0000313" key="7">
    <source>
        <dbReference type="Proteomes" id="UP000027361"/>
    </source>
</evidence>
<dbReference type="InterPro" id="IPR036864">
    <property type="entry name" value="Zn2-C6_fun-type_DNA-bd_sf"/>
</dbReference>
<feature type="region of interest" description="Disordered" evidence="4">
    <location>
        <begin position="1376"/>
        <end position="1408"/>
    </location>
</feature>
<feature type="compositionally biased region" description="Low complexity" evidence="4">
    <location>
        <begin position="1513"/>
        <end position="1525"/>
    </location>
</feature>
<dbReference type="SMART" id="SM00906">
    <property type="entry name" value="Fungal_trans"/>
    <property type="match status" value="1"/>
</dbReference>
<dbReference type="GO" id="GO:0008270">
    <property type="term" value="F:zinc ion binding"/>
    <property type="evidence" value="ECO:0007669"/>
    <property type="project" value="InterPro"/>
</dbReference>
<sequence length="1758" mass="186206">MSASTSIPSVWPTAQQQQHTGNHIMGSDTMHGRREGSAVPKPGHQDSPNRPPPKKRNRLAFSCTACREKKIKCNRMIPCDQCIKRGDERLCHIEPFKHKAAEAKAKVEEEARAAAIAAGQDPEAAAAAAAYAFAQEQQQIQLQQQEEAEHNHALEIANGSHAAADAEVTTAVAAAADENRISKSRPSNKGRQSTGGKKSKDGIAALSLTTYTTQSQVQYTQVPSFGAYPSSGSPVNPGNMTTAPMVSGAEMQEMQAIKARLAQLEAALEAKAAAAVAATGGGRLSTPSSAGASPAAAYHSNGGKQPGSPGIFPTQLQHPQQQHQPPQRSGSQTSMAGQIYPTHNMTSTVRSPVSALTGSIYSNSVSSSSVAAQPLVTPAPGYAQMTDVYHPTSAHLGTSQPHALPPFNNLFGRAPATVATATTGPGAISSAAPGVADRRGPNDTSFFDSYSSGSLLGSASGAGRRSTNTAGGVSGASNNGVAGWSAYRRSAPLGELAPGSTAAASLSSSSSSSSNSSNSSSTAQGAPNVTHSGLSTHAEGTGAAGCTSSIAGGPSYISLPNGHVRMEVDSDTEDAALVLEGLAMGARDLRDSKLAVSKLVNAAEGCPSLRTSTGSQRDAATPATARAGGEAGGGAAASKASKSVTRNSSNQSIAAESALRSAAAAPAAGTCAGTDDDDKMPDVTTPGGRAAWQRKVERCAADSKAGKLEIQHTDILDPRRMGKFGKFVECDKRVDIMLPVAEGGTSRETDEAFVPHPPGQALTGWPISGRKDTKMGDVTLSSGSVQAACDGREAKGGDADMHELSADSTTGIKSDSRDKADARDGGAESCGAKTMPCRLACENHGLFRLKQGPETLLGWGMGFAWGAAEAAGEYKTIKGSLCPGSAEREAVLRAVIRTLPNKEIASQLVDVYASRVYYLTGHVVHIPTLRREMEAFYSFDSVEKQARVLNFVDPAWLSVFLMILVLGMQFYPCYPPEHYINIQHLFDGKTIHLWYSAHKTILILARYQCSQSVAVLQAILLSDLHGAESDRTQMSLLRMAISTAQEMGLHRLGDAIRQPQPGEAPGTTILREMYKRIWWSLVWRDWVSCLKVSNAYSIHPGQFNTPYPGNYNDEDLCQSPLPPPKPPSEHTEMSFVLSKLMIADAARENVDLLNQRDMEGARDGTSRHLTCQDTSRLDARFRAILENVPSFFQVGSDVGAGTDIEVQRWLLQQGVFSKLLRLHRGGLSSRTKSRTSCVLLARSILDMQKKVRSRCTVVDRLWFILMQSFNAAVVLCLDLFSTPSPPAMREIIRSEIGEALDSLRLVQSTNPNVSRCIRILEALLAEEEMQWKRRGEGGNNFANEISAGKRKRGDQAQGAGRKAVLSLALRIKRAIEDNPLPEDGDAAAASTQETRSNDAETASASATAPAKDAFAKELMEQLMHPQFTAENDQSSAANFPYLVNTGQQYTLEQQAVAPNGVITNMRNAPPDGQPFDLSTFLAQYESPPSGSDDMQSILSSNSSVAWSPENSNASSRPSVRASGSSTDLTSNASSVERLSLSRQGSSDQLNLKRQDLQQQQHAQQQFVGRDAIEPTTGLDSFWDWILGQGGTATQSIPSMQQPSPQSQQQPAPPQSQTQTQVQTQAQAQTPNSQSAGQQMISAPAPSSQPQQPDPNAITAPDATPESYFAQLPGRAPMLNGSLLPTPMPALQSEGPMTPSKAAGVTGFEGYGSAYGLNQPAGGAPASASTPFSMGTPSSGFDSWFATSLTNLESFMQTD</sequence>
<feature type="region of interest" description="Disordered" evidence="4">
    <location>
        <begin position="497"/>
        <end position="545"/>
    </location>
</feature>
<feature type="compositionally biased region" description="Low complexity" evidence="4">
    <location>
        <begin position="443"/>
        <end position="467"/>
    </location>
</feature>
<feature type="region of interest" description="Disordered" evidence="4">
    <location>
        <begin position="175"/>
        <end position="201"/>
    </location>
</feature>
<feature type="region of interest" description="Disordered" evidence="4">
    <location>
        <begin position="747"/>
        <end position="767"/>
    </location>
</feature>
<dbReference type="InterPro" id="IPR007219">
    <property type="entry name" value="XnlR_reg_dom"/>
</dbReference>
<evidence type="ECO:0000259" key="5">
    <source>
        <dbReference type="PROSITE" id="PS50048"/>
    </source>
</evidence>
<gene>
    <name evidence="6" type="ORF">K437DRAFT_254264</name>
</gene>
<evidence type="ECO:0000313" key="6">
    <source>
        <dbReference type="EMBL" id="KDN52482.1"/>
    </source>
</evidence>
<feature type="compositionally biased region" description="Low complexity" evidence="4">
    <location>
        <begin position="315"/>
        <end position="327"/>
    </location>
</feature>
<keyword evidence="2" id="KW-0479">Metal-binding</keyword>
<dbReference type="Pfam" id="PF04082">
    <property type="entry name" value="Fungal_trans"/>
    <property type="match status" value="1"/>
</dbReference>
<feature type="region of interest" description="Disordered" evidence="4">
    <location>
        <begin position="425"/>
        <end position="479"/>
    </location>
</feature>
<evidence type="ECO:0000256" key="2">
    <source>
        <dbReference type="ARBA" id="ARBA00022723"/>
    </source>
</evidence>
<feature type="region of interest" description="Disordered" evidence="4">
    <location>
        <begin position="1590"/>
        <end position="1662"/>
    </location>
</feature>
<reference evidence="6 7" key="1">
    <citation type="submission" date="2014-05" db="EMBL/GenBank/DDBJ databases">
        <title>Draft genome sequence of a rare smut relative, Tilletiaria anomala UBC 951.</title>
        <authorList>
            <consortium name="DOE Joint Genome Institute"/>
            <person name="Toome M."/>
            <person name="Kuo A."/>
            <person name="Henrissat B."/>
            <person name="Lipzen A."/>
            <person name="Tritt A."/>
            <person name="Yoshinaga Y."/>
            <person name="Zane M."/>
            <person name="Barry K."/>
            <person name="Grigoriev I.V."/>
            <person name="Spatafora J.W."/>
            <person name="Aimea M.C."/>
        </authorList>
    </citation>
    <scope>NUCLEOTIDE SEQUENCE [LARGE SCALE GENOMIC DNA]</scope>
    <source>
        <strain evidence="6 7">UBC 951</strain>
    </source>
</reference>
<dbReference type="PANTHER" id="PTHR31001:SF89">
    <property type="entry name" value="ZN(2)-C6 FUNGAL-TYPE DOMAIN-CONTAINING PROTEIN"/>
    <property type="match status" value="1"/>
</dbReference>
<evidence type="ECO:0000256" key="3">
    <source>
        <dbReference type="ARBA" id="ARBA00023242"/>
    </source>
</evidence>
<name>A0A066WEW0_TILAU</name>
<dbReference type="Gene3D" id="4.10.240.10">
    <property type="entry name" value="Zn(2)-C6 fungal-type DNA-binding domain"/>
    <property type="match status" value="1"/>
</dbReference>
<comment type="caution">
    <text evidence="6">The sequence shown here is derived from an EMBL/GenBank/DDBJ whole genome shotgun (WGS) entry which is preliminary data.</text>
</comment>
<dbReference type="GO" id="GO:0000981">
    <property type="term" value="F:DNA-binding transcription factor activity, RNA polymerase II-specific"/>
    <property type="evidence" value="ECO:0007669"/>
    <property type="project" value="InterPro"/>
</dbReference>
<evidence type="ECO:0000256" key="4">
    <source>
        <dbReference type="SAM" id="MobiDB-lite"/>
    </source>
</evidence>
<evidence type="ECO:0000256" key="1">
    <source>
        <dbReference type="ARBA" id="ARBA00004123"/>
    </source>
</evidence>
<keyword evidence="7" id="KW-1185">Reference proteome</keyword>
<feature type="region of interest" description="Disordered" evidence="4">
    <location>
        <begin position="281"/>
        <end position="338"/>
    </location>
</feature>
<dbReference type="SMART" id="SM00066">
    <property type="entry name" value="GAL4"/>
    <property type="match status" value="1"/>
</dbReference>
<feature type="domain" description="Zn(2)-C6 fungal-type" evidence="5">
    <location>
        <begin position="62"/>
        <end position="93"/>
    </location>
</feature>
<keyword evidence="3" id="KW-0539">Nucleus</keyword>
<dbReference type="GeneID" id="25263811"/>
<feature type="compositionally biased region" description="Polar residues" evidence="4">
    <location>
        <begin position="1486"/>
        <end position="1512"/>
    </location>
</feature>
<dbReference type="GO" id="GO:0003677">
    <property type="term" value="F:DNA binding"/>
    <property type="evidence" value="ECO:0007669"/>
    <property type="project" value="InterPro"/>
</dbReference>
<feature type="compositionally biased region" description="Basic and acidic residues" evidence="4">
    <location>
        <begin position="814"/>
        <end position="826"/>
    </location>
</feature>
<dbReference type="CDD" id="cd12148">
    <property type="entry name" value="fungal_TF_MHR"/>
    <property type="match status" value="1"/>
</dbReference>
<feature type="compositionally biased region" description="Low complexity" evidence="4">
    <location>
        <begin position="1593"/>
        <end position="1630"/>
    </location>
</feature>